<dbReference type="AlphaFoldDB" id="A0A835NTB0"/>
<proteinExistence type="predicted"/>
<dbReference type="OrthoDB" id="77522at2759"/>
<dbReference type="EMBL" id="JADDUC020000004">
    <property type="protein sequence ID" value="KAI1239763.1"/>
    <property type="molecule type" value="Genomic_DNA"/>
</dbReference>
<keyword evidence="4" id="KW-1185">Reference proteome</keyword>
<reference evidence="2" key="1">
    <citation type="submission" date="2020-10" db="EMBL/GenBank/DDBJ databases">
        <title>Feather gene expression reveals the developmental basis of iridescence in African starlings.</title>
        <authorList>
            <person name="Rubenstein D.R."/>
        </authorList>
    </citation>
    <scope>NUCLEOTIDE SEQUENCE</scope>
    <source>
        <strain evidence="2">SS15</strain>
        <tissue evidence="2">Liver</tissue>
    </source>
</reference>
<comment type="caution">
    <text evidence="2">The sequence shown here is derived from an EMBL/GenBank/DDBJ whole genome shotgun (WGS) entry which is preliminary data.</text>
</comment>
<protein>
    <submittedName>
        <fullName evidence="2">COMM domain-containing protein 10</fullName>
    </submittedName>
</protein>
<sequence>IRRAVSLLNAVDPGRFPRLLSRLLQKLHLKAESIFSEEEEEKLQIAFSLEKQDLHLVLETISFILEQAVYHNLKPASLQQQLQSIHLDQDKAEAFASAWAAAGQDTIEKFRQRVLTPQKLETIGWQLNLQMAESMQAKLKSPQAVLELGVSNEDSKIIFRISSEVSHCGKCLSDYISNLYMTTEVSLVYIKKNKAYDYKNHTMQDYLKKFYRILSANARQKSTNNLEQMYLRHHAGEEGKPFQESYSAVAARSCSVGWNCFKIHIAISNCNCMLPWLSESDKALETILVFDIEACDACLGREEPDTFLSERLHSKVAFSRRRRNLRMSLEMAKYWKKWFQTLKYLKFSCCENAVVNKDESENQEFLSATVTMSVANRLSACVSLASGFFSLKQQDFPCMIFCKESTEITSLSNGLMTLKKISYSYFCTRKGTYRNKYARANKKNSKSGVVLITTGDFKEKIKVGIHGTCGLLYWFDLGRRNSERSSLYGSFLCGGWDSFNSQWEKVRSVNTHFEGSNPELSPFVFLVAV</sequence>
<feature type="domain" description="COMM" evidence="1">
    <location>
        <begin position="119"/>
        <end position="202"/>
    </location>
</feature>
<dbReference type="InterPro" id="IPR037361">
    <property type="entry name" value="COMMD10"/>
</dbReference>
<dbReference type="EMBL" id="JADDUC010000043">
    <property type="protein sequence ID" value="KAG0121860.1"/>
    <property type="molecule type" value="Genomic_DNA"/>
</dbReference>
<dbReference type="Pfam" id="PF21672">
    <property type="entry name" value="COMM_HN"/>
    <property type="match status" value="1"/>
</dbReference>
<feature type="non-terminal residue" evidence="2">
    <location>
        <position position="529"/>
    </location>
</feature>
<feature type="non-terminal residue" evidence="2">
    <location>
        <position position="1"/>
    </location>
</feature>
<accession>A0A835NTB0</accession>
<dbReference type="PANTHER" id="PTHR12333">
    <property type="entry name" value="COMM DOMAIN CONTAINING PROTEIN 10"/>
    <property type="match status" value="1"/>
</dbReference>
<dbReference type="PANTHER" id="PTHR12333:SF0">
    <property type="entry name" value="COMM DOMAIN-CONTAINING PROTEIN 10"/>
    <property type="match status" value="1"/>
</dbReference>
<evidence type="ECO:0000313" key="3">
    <source>
        <dbReference type="EMBL" id="KAI1239763.1"/>
    </source>
</evidence>
<evidence type="ECO:0000313" key="2">
    <source>
        <dbReference type="EMBL" id="KAG0121860.1"/>
    </source>
</evidence>
<dbReference type="InterPro" id="IPR017920">
    <property type="entry name" value="COMM"/>
</dbReference>
<dbReference type="PROSITE" id="PS51269">
    <property type="entry name" value="COMM"/>
    <property type="match status" value="1"/>
</dbReference>
<gene>
    <name evidence="3" type="ORF">IHE44_0011195</name>
    <name evidence="2" type="ORF">IHE44_010264</name>
</gene>
<dbReference type="Proteomes" id="UP000618051">
    <property type="component" value="Unassembled WGS sequence"/>
</dbReference>
<evidence type="ECO:0000313" key="4">
    <source>
        <dbReference type="Proteomes" id="UP000618051"/>
    </source>
</evidence>
<dbReference type="Pfam" id="PF07258">
    <property type="entry name" value="COMM_domain"/>
    <property type="match status" value="1"/>
</dbReference>
<name>A0A835NTB0_9PASS</name>
<evidence type="ECO:0000259" key="1">
    <source>
        <dbReference type="PROSITE" id="PS51269"/>
    </source>
</evidence>
<reference evidence="3 4" key="2">
    <citation type="journal article" date="2021" name="J. Hered.">
        <title>Feather Gene Expression Elucidates the Developmental Basis of Plumage Iridescence in African Starlings.</title>
        <authorList>
            <person name="Rubenstein D.R."/>
            <person name="Corvelo A."/>
            <person name="MacManes M.D."/>
            <person name="Maia R."/>
            <person name="Narzisi G."/>
            <person name="Rousaki A."/>
            <person name="Vandenabeele P."/>
            <person name="Shawkey M.D."/>
            <person name="Solomon J."/>
        </authorList>
    </citation>
    <scope>NUCLEOTIDE SEQUENCE [LARGE SCALE GENOMIC DNA]</scope>
    <source>
        <strain evidence="3">SS15</strain>
    </source>
</reference>
<dbReference type="CDD" id="cd04758">
    <property type="entry name" value="Commd10"/>
    <property type="match status" value="1"/>
</dbReference>
<reference evidence="3" key="3">
    <citation type="submission" date="2022-01" db="EMBL/GenBank/DDBJ databases">
        <authorList>
            <person name="Rubenstein D.R."/>
        </authorList>
    </citation>
    <scope>NUCLEOTIDE SEQUENCE</scope>
    <source>
        <strain evidence="3">SS15</strain>
        <tissue evidence="3">Liver</tissue>
    </source>
</reference>
<organism evidence="2">
    <name type="scientific">Lamprotornis superbus</name>
    <dbReference type="NCBI Taxonomy" id="245042"/>
    <lineage>
        <taxon>Eukaryota</taxon>
        <taxon>Metazoa</taxon>
        <taxon>Chordata</taxon>
        <taxon>Craniata</taxon>
        <taxon>Vertebrata</taxon>
        <taxon>Euteleostomi</taxon>
        <taxon>Archelosauria</taxon>
        <taxon>Archosauria</taxon>
        <taxon>Dinosauria</taxon>
        <taxon>Saurischia</taxon>
        <taxon>Theropoda</taxon>
        <taxon>Coelurosauria</taxon>
        <taxon>Aves</taxon>
        <taxon>Neognathae</taxon>
        <taxon>Neoaves</taxon>
        <taxon>Telluraves</taxon>
        <taxon>Australaves</taxon>
        <taxon>Passeriformes</taxon>
        <taxon>Sturnidae</taxon>
        <taxon>Lamprotornis</taxon>
    </lineage>
</organism>